<gene>
    <name evidence="7" type="ORF">MMF98_03960</name>
</gene>
<evidence type="ECO:0000313" key="7">
    <source>
        <dbReference type="EMBL" id="MCJ0762358.1"/>
    </source>
</evidence>
<dbReference type="InterPro" id="IPR029016">
    <property type="entry name" value="GAF-like_dom_sf"/>
</dbReference>
<keyword evidence="8" id="KW-1185">Reference proteome</keyword>
<dbReference type="InterPro" id="IPR014757">
    <property type="entry name" value="Tscrpt_reg_IclR_C"/>
</dbReference>
<keyword evidence="2" id="KW-0238">DNA-binding</keyword>
<dbReference type="InterPro" id="IPR050707">
    <property type="entry name" value="HTH_MetabolicPath_Reg"/>
</dbReference>
<dbReference type="InterPro" id="IPR036390">
    <property type="entry name" value="WH_DNA-bd_sf"/>
</dbReference>
<evidence type="ECO:0000313" key="8">
    <source>
        <dbReference type="Proteomes" id="UP001139447"/>
    </source>
</evidence>
<dbReference type="PROSITE" id="PS51077">
    <property type="entry name" value="HTH_ICLR"/>
    <property type="match status" value="1"/>
</dbReference>
<feature type="domain" description="IclR-ED" evidence="6">
    <location>
        <begin position="112"/>
        <end position="295"/>
    </location>
</feature>
<dbReference type="InterPro" id="IPR036388">
    <property type="entry name" value="WH-like_DNA-bd_sf"/>
</dbReference>
<comment type="caution">
    <text evidence="7">The sequence shown here is derived from an EMBL/GenBank/DDBJ whole genome shotgun (WGS) entry which is preliminary data.</text>
</comment>
<dbReference type="GO" id="GO:0045892">
    <property type="term" value="P:negative regulation of DNA-templated transcription"/>
    <property type="evidence" value="ECO:0007669"/>
    <property type="project" value="TreeGrafter"/>
</dbReference>
<feature type="domain" description="HTH iclR-type" evidence="5">
    <location>
        <begin position="49"/>
        <end position="111"/>
    </location>
</feature>
<dbReference type="InterPro" id="IPR005471">
    <property type="entry name" value="Tscrpt_reg_IclR_N"/>
</dbReference>
<sequence length="318" mass="34825">MPQRVFVRLSGSHLLCLCHGHDARETLKRSKVSSTVRKRKIMEKDRQFVEALARGLKILDCFQPERPLLTNGEISALTGLACSSVSRLTHTLIKVGYLDYDSIAGAYRLGFRVLPIHTAMIAGTDVKTLVMPHMKKLAEEAGVRVALAAYENSSLVVLQAVDGGRPLVSSLTPGASASLPRSALGRAYLASCSSREKNSIVDHLIEQGTWSRDVLQAELKEAESSYAQYGYCISLQVREAGVHAVAVPIYLRTLGRQLVLACAAPAERFKLDYIREVFGPLLLRHATDVERAFSGARAARSRGTAHDHKARRIAPAQQ</sequence>
<dbReference type="SUPFAM" id="SSF55781">
    <property type="entry name" value="GAF domain-like"/>
    <property type="match status" value="1"/>
</dbReference>
<dbReference type="Proteomes" id="UP001139447">
    <property type="component" value="Unassembled WGS sequence"/>
</dbReference>
<dbReference type="PROSITE" id="PS51078">
    <property type="entry name" value="ICLR_ED"/>
    <property type="match status" value="1"/>
</dbReference>
<dbReference type="Gene3D" id="3.30.450.40">
    <property type="match status" value="1"/>
</dbReference>
<dbReference type="RefSeq" id="WP_243304539.1">
    <property type="nucleotide sequence ID" value="NZ_JALGBI010000001.1"/>
</dbReference>
<dbReference type="SMART" id="SM00346">
    <property type="entry name" value="HTH_ICLR"/>
    <property type="match status" value="1"/>
</dbReference>
<evidence type="ECO:0000256" key="2">
    <source>
        <dbReference type="ARBA" id="ARBA00023125"/>
    </source>
</evidence>
<dbReference type="AlphaFoldDB" id="A0A9X1VS74"/>
<dbReference type="PANTHER" id="PTHR30136">
    <property type="entry name" value="HELIX-TURN-HELIX TRANSCRIPTIONAL REGULATOR, ICLR FAMILY"/>
    <property type="match status" value="1"/>
</dbReference>
<dbReference type="Gene3D" id="1.10.10.10">
    <property type="entry name" value="Winged helix-like DNA-binding domain superfamily/Winged helix DNA-binding domain"/>
    <property type="match status" value="1"/>
</dbReference>
<dbReference type="GO" id="GO:0003677">
    <property type="term" value="F:DNA binding"/>
    <property type="evidence" value="ECO:0007669"/>
    <property type="project" value="UniProtKB-KW"/>
</dbReference>
<evidence type="ECO:0000256" key="3">
    <source>
        <dbReference type="ARBA" id="ARBA00023163"/>
    </source>
</evidence>
<proteinExistence type="predicted"/>
<feature type="region of interest" description="Disordered" evidence="4">
    <location>
        <begin position="299"/>
        <end position="318"/>
    </location>
</feature>
<accession>A0A9X1VS74</accession>
<keyword evidence="3" id="KW-0804">Transcription</keyword>
<dbReference type="PANTHER" id="PTHR30136:SF33">
    <property type="entry name" value="TRANSCRIPTIONAL REGULATORY PROTEIN"/>
    <property type="match status" value="1"/>
</dbReference>
<dbReference type="EMBL" id="JALGBI010000001">
    <property type="protein sequence ID" value="MCJ0762358.1"/>
    <property type="molecule type" value="Genomic_DNA"/>
</dbReference>
<evidence type="ECO:0000256" key="1">
    <source>
        <dbReference type="ARBA" id="ARBA00023015"/>
    </source>
</evidence>
<dbReference type="SUPFAM" id="SSF46785">
    <property type="entry name" value="Winged helix' DNA-binding domain"/>
    <property type="match status" value="1"/>
</dbReference>
<evidence type="ECO:0000256" key="4">
    <source>
        <dbReference type="SAM" id="MobiDB-lite"/>
    </source>
</evidence>
<name>A0A9X1VS74_9BURK</name>
<reference evidence="7" key="1">
    <citation type="submission" date="2022-03" db="EMBL/GenBank/DDBJ databases">
        <authorList>
            <person name="Woo C.Y."/>
        </authorList>
    </citation>
    <scope>NUCLEOTIDE SEQUENCE</scope>
    <source>
        <strain evidence="7">CYS-02</strain>
    </source>
</reference>
<protein>
    <submittedName>
        <fullName evidence="7">IclR family transcriptional regulator</fullName>
    </submittedName>
</protein>
<evidence type="ECO:0000259" key="5">
    <source>
        <dbReference type="PROSITE" id="PS51077"/>
    </source>
</evidence>
<keyword evidence="1" id="KW-0805">Transcription regulation</keyword>
<dbReference type="Pfam" id="PF09339">
    <property type="entry name" value="HTH_IclR"/>
    <property type="match status" value="1"/>
</dbReference>
<organism evidence="7 8">
    <name type="scientific">Variovorax terrae</name>
    <dbReference type="NCBI Taxonomy" id="2923278"/>
    <lineage>
        <taxon>Bacteria</taxon>
        <taxon>Pseudomonadati</taxon>
        <taxon>Pseudomonadota</taxon>
        <taxon>Betaproteobacteria</taxon>
        <taxon>Burkholderiales</taxon>
        <taxon>Comamonadaceae</taxon>
        <taxon>Variovorax</taxon>
    </lineage>
</organism>
<dbReference type="Pfam" id="PF01614">
    <property type="entry name" value="IclR_C"/>
    <property type="match status" value="1"/>
</dbReference>
<dbReference type="GO" id="GO:0003700">
    <property type="term" value="F:DNA-binding transcription factor activity"/>
    <property type="evidence" value="ECO:0007669"/>
    <property type="project" value="TreeGrafter"/>
</dbReference>
<evidence type="ECO:0000259" key="6">
    <source>
        <dbReference type="PROSITE" id="PS51078"/>
    </source>
</evidence>